<dbReference type="InterPro" id="IPR015421">
    <property type="entry name" value="PyrdxlP-dep_Trfase_major"/>
</dbReference>
<evidence type="ECO:0000313" key="3">
    <source>
        <dbReference type="Proteomes" id="UP000007148"/>
    </source>
</evidence>
<gene>
    <name evidence="2" type="ORF">PIIN_05384</name>
</gene>
<dbReference type="GO" id="GO:0043545">
    <property type="term" value="P:molybdopterin cofactor metabolic process"/>
    <property type="evidence" value="ECO:0007669"/>
    <property type="project" value="TreeGrafter"/>
</dbReference>
<dbReference type="Gene3D" id="3.40.640.10">
    <property type="entry name" value="Type I PLP-dependent aspartate aminotransferase-like (Major domain)"/>
    <property type="match status" value="1"/>
</dbReference>
<dbReference type="STRING" id="1109443.G4TJE7"/>
<dbReference type="eggNOG" id="KOG2142">
    <property type="taxonomic scope" value="Eukaryota"/>
</dbReference>
<dbReference type="InterPro" id="IPR015424">
    <property type="entry name" value="PyrdxlP-dep_Trfase"/>
</dbReference>
<dbReference type="SUPFAM" id="SSF53383">
    <property type="entry name" value="PLP-dependent transferases"/>
    <property type="match status" value="1"/>
</dbReference>
<name>G4TJE7_SERID</name>
<dbReference type="GO" id="GO:0008265">
    <property type="term" value="F:molybdenum cofactor sulfurtransferase activity"/>
    <property type="evidence" value="ECO:0007669"/>
    <property type="project" value="TreeGrafter"/>
</dbReference>
<organism evidence="2 3">
    <name type="scientific">Serendipita indica (strain DSM 11827)</name>
    <name type="common">Root endophyte fungus</name>
    <name type="synonym">Piriformospora indica</name>
    <dbReference type="NCBI Taxonomy" id="1109443"/>
    <lineage>
        <taxon>Eukaryota</taxon>
        <taxon>Fungi</taxon>
        <taxon>Dikarya</taxon>
        <taxon>Basidiomycota</taxon>
        <taxon>Agaricomycotina</taxon>
        <taxon>Agaricomycetes</taxon>
        <taxon>Sebacinales</taxon>
        <taxon>Serendipitaceae</taxon>
        <taxon>Serendipita</taxon>
    </lineage>
</organism>
<dbReference type="Proteomes" id="UP000007148">
    <property type="component" value="Unassembled WGS sequence"/>
</dbReference>
<protein>
    <recommendedName>
        <fullName evidence="1">Aminotransferase class V domain-containing protein</fullName>
    </recommendedName>
</protein>
<dbReference type="InParanoid" id="G4TJE7"/>
<proteinExistence type="predicted"/>
<reference evidence="2 3" key="1">
    <citation type="journal article" date="2011" name="PLoS Pathog.">
        <title>Endophytic Life Strategies Decoded by Genome and Transcriptome Analyses of the Mutualistic Root Symbiont Piriformospora indica.</title>
        <authorList>
            <person name="Zuccaro A."/>
            <person name="Lahrmann U."/>
            <person name="Guldener U."/>
            <person name="Langen G."/>
            <person name="Pfiffi S."/>
            <person name="Biedenkopf D."/>
            <person name="Wong P."/>
            <person name="Samans B."/>
            <person name="Grimm C."/>
            <person name="Basiewicz M."/>
            <person name="Murat C."/>
            <person name="Martin F."/>
            <person name="Kogel K.H."/>
        </authorList>
    </citation>
    <scope>NUCLEOTIDE SEQUENCE [LARGE SCALE GENOMIC DNA]</scope>
    <source>
        <strain evidence="2 3">DSM 11827</strain>
    </source>
</reference>
<feature type="domain" description="Aminotransferase class V" evidence="1">
    <location>
        <begin position="79"/>
        <end position="271"/>
    </location>
</feature>
<dbReference type="PANTHER" id="PTHR14237:SF80">
    <property type="entry name" value="MOLYBDENUM COFACTOR SULFURASE"/>
    <property type="match status" value="1"/>
</dbReference>
<sequence>MEKQRKSDFAKFISTYPQYTQTDDLDRMRKKGSESIHPPRSTALRSHQHIAKARRAILEFLDAPSSEYALDCHNIVNGIRWFAERVGATVTYLSAGTHGGFNEREALDILHQYSNQTHGPSLFVVTGQSNITGIRPPLSILAAVKEAALLDAAALAASTRVSLRSPARVDAMAVSFYKMFGYPTGVGALITKKSFPDTLNRPWFSGRAVDFVQSPGGLALPASDLIARFEEGALNYACLSAIEPGLDFLKRYMPSLSIRLSAIHHYIHTCLESLVYPENRHPSRPCPHQEADAEGAASVKLSSRCIRVSSILFRGISQAALRPESHIVAHRTLNTGIEARICTIPVTHFATFTHGNFIQTPLMAPSQTPDGESRVHGEEGQGYVLSCTFHTSSGTMIPLSHISKLAAAHGISL</sequence>
<dbReference type="EMBL" id="CAFZ01000119">
    <property type="protein sequence ID" value="CCA71445.1"/>
    <property type="molecule type" value="Genomic_DNA"/>
</dbReference>
<dbReference type="AlphaFoldDB" id="G4TJE7"/>
<keyword evidence="3" id="KW-1185">Reference proteome</keyword>
<evidence type="ECO:0000313" key="2">
    <source>
        <dbReference type="EMBL" id="CCA71445.1"/>
    </source>
</evidence>
<dbReference type="OrthoDB" id="10264306at2759"/>
<dbReference type="PANTHER" id="PTHR14237">
    <property type="entry name" value="MOLYBDOPTERIN COFACTOR SULFURASE MOSC"/>
    <property type="match status" value="1"/>
</dbReference>
<dbReference type="HOGENOM" id="CLU_010913_4_0_1"/>
<evidence type="ECO:0000259" key="1">
    <source>
        <dbReference type="Pfam" id="PF00266"/>
    </source>
</evidence>
<dbReference type="Pfam" id="PF00266">
    <property type="entry name" value="Aminotran_5"/>
    <property type="match status" value="1"/>
</dbReference>
<dbReference type="InterPro" id="IPR000192">
    <property type="entry name" value="Aminotrans_V_dom"/>
</dbReference>
<comment type="caution">
    <text evidence="2">The sequence shown here is derived from an EMBL/GenBank/DDBJ whole genome shotgun (WGS) entry which is preliminary data.</text>
</comment>
<accession>G4TJE7</accession>